<dbReference type="STRING" id="2094558.A0A314UGT8"/>
<dbReference type="EMBL" id="PJQY01003599">
    <property type="protein sequence ID" value="PQM35992.1"/>
    <property type="molecule type" value="Genomic_DNA"/>
</dbReference>
<dbReference type="PANTHER" id="PTHR48049">
    <property type="entry name" value="GLYCOSYLTRANSFERASE"/>
    <property type="match status" value="1"/>
</dbReference>
<dbReference type="Gene3D" id="3.40.50.2000">
    <property type="entry name" value="Glycogen Phosphorylase B"/>
    <property type="match status" value="1"/>
</dbReference>
<keyword evidence="4" id="KW-1185">Reference proteome</keyword>
<dbReference type="AlphaFoldDB" id="A0A314UGT8"/>
<organism evidence="3 4">
    <name type="scientific">Prunus yedoensis var. nudiflora</name>
    <dbReference type="NCBI Taxonomy" id="2094558"/>
    <lineage>
        <taxon>Eukaryota</taxon>
        <taxon>Viridiplantae</taxon>
        <taxon>Streptophyta</taxon>
        <taxon>Embryophyta</taxon>
        <taxon>Tracheophyta</taxon>
        <taxon>Spermatophyta</taxon>
        <taxon>Magnoliopsida</taxon>
        <taxon>eudicotyledons</taxon>
        <taxon>Gunneridae</taxon>
        <taxon>Pentapetalae</taxon>
        <taxon>rosids</taxon>
        <taxon>fabids</taxon>
        <taxon>Rosales</taxon>
        <taxon>Rosaceae</taxon>
        <taxon>Amygdaloideae</taxon>
        <taxon>Amygdaleae</taxon>
        <taxon>Prunus</taxon>
    </lineage>
</organism>
<evidence type="ECO:0000256" key="2">
    <source>
        <dbReference type="ARBA" id="ARBA00022676"/>
    </source>
</evidence>
<dbReference type="PANTHER" id="PTHR48049:SF91">
    <property type="entry name" value="UDP-GLYCOSYLTRANSFERASE 79B7-RELATED"/>
    <property type="match status" value="1"/>
</dbReference>
<evidence type="ECO:0000313" key="4">
    <source>
        <dbReference type="Proteomes" id="UP000250321"/>
    </source>
</evidence>
<keyword evidence="2" id="KW-0328">Glycosyltransferase</keyword>
<comment type="caution">
    <text evidence="3">The sequence shown here is derived from an EMBL/GenBank/DDBJ whole genome shotgun (WGS) entry which is preliminary data.</text>
</comment>
<dbReference type="InterPro" id="IPR050481">
    <property type="entry name" value="UDP-glycosyltransf_plant"/>
</dbReference>
<evidence type="ECO:0000313" key="3">
    <source>
        <dbReference type="EMBL" id="PQM35992.1"/>
    </source>
</evidence>
<comment type="similarity">
    <text evidence="1">Belongs to the UDP-glycosyltransferase family.</text>
</comment>
<sequence length="94" mass="10725">MKDSNTRREQLEERWAKWFPGFEPRSVVFCAFGSQCALEKDQFQELVLGFELTGLPFFLALKSPVGCATIEEALPHGFEERVNKRGVVFGGWVQ</sequence>
<dbReference type="Proteomes" id="UP000250321">
    <property type="component" value="Unassembled WGS sequence"/>
</dbReference>
<reference evidence="3 4" key="1">
    <citation type="submission" date="2018-02" db="EMBL/GenBank/DDBJ databases">
        <title>Draft genome of wild Prunus yedoensis var. nudiflora.</title>
        <authorList>
            <person name="Baek S."/>
            <person name="Kim J.-H."/>
            <person name="Choi K."/>
            <person name="Kim G.-B."/>
            <person name="Cho A."/>
            <person name="Jang H."/>
            <person name="Shin C.-H."/>
            <person name="Yu H.-J."/>
            <person name="Mun J.-H."/>
        </authorList>
    </citation>
    <scope>NUCLEOTIDE SEQUENCE [LARGE SCALE GENOMIC DNA]</scope>
    <source>
        <strain evidence="4">cv. Jeju island</strain>
        <tissue evidence="3">Leaf</tissue>
    </source>
</reference>
<protein>
    <submittedName>
        <fullName evidence="3">UDP-glycosyltransferase 79B6-like</fullName>
    </submittedName>
</protein>
<proteinExistence type="inferred from homology"/>
<dbReference type="OrthoDB" id="5835829at2759"/>
<gene>
    <name evidence="3" type="ORF">Pyn_11763</name>
</gene>
<name>A0A314UGT8_PRUYE</name>
<accession>A0A314UGT8</accession>
<dbReference type="GO" id="GO:0035251">
    <property type="term" value="F:UDP-glucosyltransferase activity"/>
    <property type="evidence" value="ECO:0007669"/>
    <property type="project" value="InterPro"/>
</dbReference>
<dbReference type="SUPFAM" id="SSF53756">
    <property type="entry name" value="UDP-Glycosyltransferase/glycogen phosphorylase"/>
    <property type="match status" value="1"/>
</dbReference>
<keyword evidence="3" id="KW-0808">Transferase</keyword>
<evidence type="ECO:0000256" key="1">
    <source>
        <dbReference type="ARBA" id="ARBA00009995"/>
    </source>
</evidence>